<keyword evidence="4" id="KW-1185">Reference proteome</keyword>
<proteinExistence type="predicted"/>
<dbReference type="SUPFAM" id="SSF69318">
    <property type="entry name" value="Integrin alpha N-terminal domain"/>
    <property type="match status" value="1"/>
</dbReference>
<dbReference type="InterPro" id="IPR013517">
    <property type="entry name" value="FG-GAP"/>
</dbReference>
<feature type="chain" id="PRO_5009297355" evidence="2">
    <location>
        <begin position="27"/>
        <end position="96"/>
    </location>
</feature>
<evidence type="ECO:0000256" key="1">
    <source>
        <dbReference type="ARBA" id="ARBA00022729"/>
    </source>
</evidence>
<keyword evidence="1 2" id="KW-0732">Signal</keyword>
<evidence type="ECO:0000313" key="3">
    <source>
        <dbReference type="EMBL" id="SEH00472.1"/>
    </source>
</evidence>
<feature type="signal peptide" evidence="2">
    <location>
        <begin position="1"/>
        <end position="26"/>
    </location>
</feature>
<dbReference type="Proteomes" id="UP000236732">
    <property type="component" value="Unassembled WGS sequence"/>
</dbReference>
<sequence length="96" mass="9528">MNRLFMGATTAGVLMAALITATPAQAARQAKSGDFNGDGKVDLVISAEQETVGGFISAGLVIALDGVGAANAAAFDLGRFGATDPSFGSFGHALLP</sequence>
<accession>A0A1H6ERP2</accession>
<evidence type="ECO:0000256" key="2">
    <source>
        <dbReference type="SAM" id="SignalP"/>
    </source>
</evidence>
<name>A0A1H6ERP2_9ACTN</name>
<protein>
    <submittedName>
        <fullName evidence="3">FG-GAP repeat-containing protein</fullName>
    </submittedName>
</protein>
<dbReference type="AlphaFoldDB" id="A0A1H6ERP2"/>
<gene>
    <name evidence="3" type="ORF">SAMN05444920_116207</name>
</gene>
<dbReference type="Pfam" id="PF01839">
    <property type="entry name" value="FG-GAP"/>
    <property type="match status" value="1"/>
</dbReference>
<reference evidence="3 4" key="1">
    <citation type="submission" date="2016-10" db="EMBL/GenBank/DDBJ databases">
        <authorList>
            <person name="de Groot N.N."/>
        </authorList>
    </citation>
    <scope>NUCLEOTIDE SEQUENCE [LARGE SCALE GENOMIC DNA]</scope>
    <source>
        <strain evidence="3 4">CGMCC 4.7037</strain>
    </source>
</reference>
<organism evidence="3 4">
    <name type="scientific">Nonomuraea solani</name>
    <dbReference type="NCBI Taxonomy" id="1144553"/>
    <lineage>
        <taxon>Bacteria</taxon>
        <taxon>Bacillati</taxon>
        <taxon>Actinomycetota</taxon>
        <taxon>Actinomycetes</taxon>
        <taxon>Streptosporangiales</taxon>
        <taxon>Streptosporangiaceae</taxon>
        <taxon>Nonomuraea</taxon>
    </lineage>
</organism>
<dbReference type="InterPro" id="IPR028994">
    <property type="entry name" value="Integrin_alpha_N"/>
</dbReference>
<evidence type="ECO:0000313" key="4">
    <source>
        <dbReference type="Proteomes" id="UP000236732"/>
    </source>
</evidence>
<dbReference type="EMBL" id="FNVT01000016">
    <property type="protein sequence ID" value="SEH00472.1"/>
    <property type="molecule type" value="Genomic_DNA"/>
</dbReference>